<dbReference type="EMBL" id="HBUE01235022">
    <property type="protein sequence ID" value="CAG6546753.1"/>
    <property type="molecule type" value="Transcribed_RNA"/>
</dbReference>
<feature type="compositionally biased region" description="Low complexity" evidence="1">
    <location>
        <begin position="179"/>
        <end position="188"/>
    </location>
</feature>
<evidence type="ECO:0000256" key="1">
    <source>
        <dbReference type="SAM" id="MobiDB-lite"/>
    </source>
</evidence>
<dbReference type="AlphaFoldDB" id="A0A8D8I5U4"/>
<evidence type="ECO:0000313" key="2">
    <source>
        <dbReference type="EMBL" id="CAG6546753.1"/>
    </source>
</evidence>
<sequence>MESGQFDNGAVHACGNPYSAAAPNCWYCSCLSWLNPEILSSDPESIFPSFRPFRTNLVSSSWSIPETLRAVLPRTPKNRTVQSSNPAYTRSNPAQTRIAVSLGSSIVLPAVEAPPLPGPPKLVPPSSSRKSPYPRHYHPHPSFRSASSGGGHRLRQVLPQPTYARRHSCPKIRARRSSSRSAESASSS</sequence>
<organism evidence="2">
    <name type="scientific">Culex pipiens</name>
    <name type="common">House mosquito</name>
    <dbReference type="NCBI Taxonomy" id="7175"/>
    <lineage>
        <taxon>Eukaryota</taxon>
        <taxon>Metazoa</taxon>
        <taxon>Ecdysozoa</taxon>
        <taxon>Arthropoda</taxon>
        <taxon>Hexapoda</taxon>
        <taxon>Insecta</taxon>
        <taxon>Pterygota</taxon>
        <taxon>Neoptera</taxon>
        <taxon>Endopterygota</taxon>
        <taxon>Diptera</taxon>
        <taxon>Nematocera</taxon>
        <taxon>Culicoidea</taxon>
        <taxon>Culicidae</taxon>
        <taxon>Culicinae</taxon>
        <taxon>Culicini</taxon>
        <taxon>Culex</taxon>
        <taxon>Culex</taxon>
    </lineage>
</organism>
<feature type="compositionally biased region" description="Basic residues" evidence="1">
    <location>
        <begin position="164"/>
        <end position="178"/>
    </location>
</feature>
<proteinExistence type="predicted"/>
<feature type="compositionally biased region" description="Basic residues" evidence="1">
    <location>
        <begin position="132"/>
        <end position="141"/>
    </location>
</feature>
<name>A0A8D8I5U4_CULPI</name>
<feature type="compositionally biased region" description="Polar residues" evidence="1">
    <location>
        <begin position="78"/>
        <end position="95"/>
    </location>
</feature>
<feature type="region of interest" description="Disordered" evidence="1">
    <location>
        <begin position="75"/>
        <end position="95"/>
    </location>
</feature>
<feature type="compositionally biased region" description="Pro residues" evidence="1">
    <location>
        <begin position="113"/>
        <end position="123"/>
    </location>
</feature>
<reference evidence="2" key="1">
    <citation type="submission" date="2021-05" db="EMBL/GenBank/DDBJ databases">
        <authorList>
            <person name="Alioto T."/>
            <person name="Alioto T."/>
            <person name="Gomez Garrido J."/>
        </authorList>
    </citation>
    <scope>NUCLEOTIDE SEQUENCE</scope>
</reference>
<protein>
    <submittedName>
        <fullName evidence="2">(northern house mosquito) hypothetical protein</fullName>
    </submittedName>
</protein>
<dbReference type="EMBL" id="HBUE01341926">
    <property type="protein sequence ID" value="CAG6598936.1"/>
    <property type="molecule type" value="Transcribed_RNA"/>
</dbReference>
<feature type="region of interest" description="Disordered" evidence="1">
    <location>
        <begin position="113"/>
        <end position="188"/>
    </location>
</feature>
<accession>A0A8D8I5U4</accession>